<name>A0A0B6YG20_9EUPU</name>
<sequence>LNINTSCSSNSSLVVASDQGDDSKLLSDDSSEIVVDSTENDDESLDISSVLPKSEQDRAIEETIQKVASATDVLMETDKEDVTVTSLTYAKTSLDASNTSAQLSLPSPETSCNVTCSGTPSGTRTVYAKTQTVPSVDVSG</sequence>
<feature type="region of interest" description="Disordered" evidence="1">
    <location>
        <begin position="1"/>
        <end position="45"/>
    </location>
</feature>
<proteinExistence type="predicted"/>
<dbReference type="AlphaFoldDB" id="A0A0B6YG20"/>
<evidence type="ECO:0000313" key="2">
    <source>
        <dbReference type="EMBL" id="CEK55119.1"/>
    </source>
</evidence>
<feature type="non-terminal residue" evidence="2">
    <location>
        <position position="140"/>
    </location>
</feature>
<reference evidence="2" key="1">
    <citation type="submission" date="2014-12" db="EMBL/GenBank/DDBJ databases">
        <title>Insight into the proteome of Arion vulgaris.</title>
        <authorList>
            <person name="Aradska J."/>
            <person name="Bulat T."/>
            <person name="Smidak R."/>
            <person name="Sarate P."/>
            <person name="Gangsoo J."/>
            <person name="Sialana F."/>
            <person name="Bilban M."/>
            <person name="Lubec G."/>
        </authorList>
    </citation>
    <scope>NUCLEOTIDE SEQUENCE</scope>
    <source>
        <tissue evidence="2">Skin</tissue>
    </source>
</reference>
<gene>
    <name evidence="2" type="primary">ORF24413</name>
</gene>
<feature type="compositionally biased region" description="Low complexity" evidence="1">
    <location>
        <begin position="1"/>
        <end position="12"/>
    </location>
</feature>
<evidence type="ECO:0000256" key="1">
    <source>
        <dbReference type="SAM" id="MobiDB-lite"/>
    </source>
</evidence>
<feature type="non-terminal residue" evidence="2">
    <location>
        <position position="1"/>
    </location>
</feature>
<dbReference type="EMBL" id="HACG01008254">
    <property type="protein sequence ID" value="CEK55119.1"/>
    <property type="molecule type" value="Transcribed_RNA"/>
</dbReference>
<accession>A0A0B6YG20</accession>
<protein>
    <submittedName>
        <fullName evidence="2">Uncharacterized protein</fullName>
    </submittedName>
</protein>
<organism evidence="2">
    <name type="scientific">Arion vulgaris</name>
    <dbReference type="NCBI Taxonomy" id="1028688"/>
    <lineage>
        <taxon>Eukaryota</taxon>
        <taxon>Metazoa</taxon>
        <taxon>Spiralia</taxon>
        <taxon>Lophotrochozoa</taxon>
        <taxon>Mollusca</taxon>
        <taxon>Gastropoda</taxon>
        <taxon>Heterobranchia</taxon>
        <taxon>Euthyneura</taxon>
        <taxon>Panpulmonata</taxon>
        <taxon>Eupulmonata</taxon>
        <taxon>Stylommatophora</taxon>
        <taxon>Helicina</taxon>
        <taxon>Arionoidea</taxon>
        <taxon>Arionidae</taxon>
        <taxon>Arion</taxon>
    </lineage>
</organism>